<dbReference type="EMBL" id="CAXLJM020000086">
    <property type="protein sequence ID" value="CAL8131077.1"/>
    <property type="molecule type" value="Genomic_DNA"/>
</dbReference>
<feature type="transmembrane region" description="Helical" evidence="1">
    <location>
        <begin position="169"/>
        <end position="191"/>
    </location>
</feature>
<feature type="transmembrane region" description="Helical" evidence="1">
    <location>
        <begin position="74"/>
        <end position="95"/>
    </location>
</feature>
<evidence type="ECO:0000313" key="2">
    <source>
        <dbReference type="EMBL" id="CAL8131077.1"/>
    </source>
</evidence>
<accession>A0ABP1RMW2</accession>
<keyword evidence="1" id="KW-0472">Membrane</keyword>
<sequence length="425" mass="48293">MTGLHKRFKVEFYQNHAVSQVKRNPVKMSLTVAAINAQFLLQRINTTPFQLVFKNQNDLRSTDTPFNNSSSAKAIWYATKSAFSFAALLCIWKLTSLLKTWKQAKDLEQLGICMALLGMFIVFLSTSTMGGRYGNEISFIITQTFKLVKPNFSSIQNFRSRKIKLVESFLYIFCLFFYITFPFILAAIPFIRSYEPLESFFAVLFHYFALSASESQVQICASLFYFVMAIPGNATDLSAFLAFAIIGDGTHTLCSKVEKLSKGVTSQRNSSHKRFQKSFRLYRQLQILIATANEISSLHIIIMTSMGTVIHASCSFFLLVLYNHIPIYMVVACGAVIAIIEGLFFFLEPLSSFPYKCSSIFRQCWERDHSLPKLYYLQMRSCPTIGFSMEMIKVVTPHTVLVVLDVMANTAATLALMSDFKRIKH</sequence>
<feature type="transmembrane region" description="Helical" evidence="1">
    <location>
        <begin position="298"/>
        <end position="320"/>
    </location>
</feature>
<organism evidence="2 3">
    <name type="scientific">Orchesella dallaii</name>
    <dbReference type="NCBI Taxonomy" id="48710"/>
    <lineage>
        <taxon>Eukaryota</taxon>
        <taxon>Metazoa</taxon>
        <taxon>Ecdysozoa</taxon>
        <taxon>Arthropoda</taxon>
        <taxon>Hexapoda</taxon>
        <taxon>Collembola</taxon>
        <taxon>Entomobryomorpha</taxon>
        <taxon>Entomobryoidea</taxon>
        <taxon>Orchesellidae</taxon>
        <taxon>Orchesellinae</taxon>
        <taxon>Orchesella</taxon>
    </lineage>
</organism>
<feature type="transmembrane region" description="Helical" evidence="1">
    <location>
        <begin position="107"/>
        <end position="124"/>
    </location>
</feature>
<feature type="transmembrane region" description="Helical" evidence="1">
    <location>
        <begin position="225"/>
        <end position="246"/>
    </location>
</feature>
<evidence type="ECO:0000256" key="1">
    <source>
        <dbReference type="SAM" id="Phobius"/>
    </source>
</evidence>
<comment type="caution">
    <text evidence="2">The sequence shown here is derived from an EMBL/GenBank/DDBJ whole genome shotgun (WGS) entry which is preliminary data.</text>
</comment>
<keyword evidence="1" id="KW-1133">Transmembrane helix</keyword>
<protein>
    <recommendedName>
        <fullName evidence="4">Odorant receptor</fullName>
    </recommendedName>
</protein>
<reference evidence="2 3" key="1">
    <citation type="submission" date="2024-08" db="EMBL/GenBank/DDBJ databases">
        <authorList>
            <person name="Cucini C."/>
            <person name="Frati F."/>
        </authorList>
    </citation>
    <scope>NUCLEOTIDE SEQUENCE [LARGE SCALE GENOMIC DNA]</scope>
</reference>
<keyword evidence="1" id="KW-0812">Transmembrane</keyword>
<keyword evidence="3" id="KW-1185">Reference proteome</keyword>
<proteinExistence type="predicted"/>
<feature type="transmembrane region" description="Helical" evidence="1">
    <location>
        <begin position="327"/>
        <end position="347"/>
    </location>
</feature>
<evidence type="ECO:0008006" key="4">
    <source>
        <dbReference type="Google" id="ProtNLM"/>
    </source>
</evidence>
<name>A0ABP1RMW2_9HEXA</name>
<dbReference type="Proteomes" id="UP001642540">
    <property type="component" value="Unassembled WGS sequence"/>
</dbReference>
<evidence type="ECO:0000313" key="3">
    <source>
        <dbReference type="Proteomes" id="UP001642540"/>
    </source>
</evidence>
<gene>
    <name evidence="2" type="ORF">ODALV1_LOCUS24019</name>
</gene>